<dbReference type="InterPro" id="IPR036291">
    <property type="entry name" value="NAD(P)-bd_dom_sf"/>
</dbReference>
<accession>A0A0T6BF23</accession>
<evidence type="ECO:0000313" key="3">
    <source>
        <dbReference type="Proteomes" id="UP000051574"/>
    </source>
</evidence>
<dbReference type="Gene3D" id="3.40.50.720">
    <property type="entry name" value="NAD(P)-binding Rossmann-like Domain"/>
    <property type="match status" value="1"/>
</dbReference>
<protein>
    <recommendedName>
        <fullName evidence="4">Dehydrogenase</fullName>
    </recommendedName>
</protein>
<gene>
    <name evidence="2" type="ORF">AMK59_1760</name>
</gene>
<reference evidence="2 3" key="1">
    <citation type="submission" date="2015-09" db="EMBL/GenBank/DDBJ databases">
        <title>Draft genome of the scarab beetle Oryctes borbonicus.</title>
        <authorList>
            <person name="Meyer J.M."/>
            <person name="Markov G.V."/>
            <person name="Baskaran P."/>
            <person name="Herrmann M."/>
            <person name="Sommer R.J."/>
            <person name="Roedelsperger C."/>
        </authorList>
    </citation>
    <scope>NUCLEOTIDE SEQUENCE [LARGE SCALE GENOMIC DNA]</scope>
    <source>
        <strain evidence="2">OB123</strain>
        <tissue evidence="2">Whole animal</tissue>
    </source>
</reference>
<dbReference type="OrthoDB" id="191139at2759"/>
<dbReference type="Proteomes" id="UP000051574">
    <property type="component" value="Unassembled WGS sequence"/>
</dbReference>
<evidence type="ECO:0000313" key="2">
    <source>
        <dbReference type="EMBL" id="KRT85787.1"/>
    </source>
</evidence>
<dbReference type="AlphaFoldDB" id="A0A0T6BF23"/>
<keyword evidence="3" id="KW-1185">Reference proteome</keyword>
<organism evidence="2 3">
    <name type="scientific">Oryctes borbonicus</name>
    <dbReference type="NCBI Taxonomy" id="1629725"/>
    <lineage>
        <taxon>Eukaryota</taxon>
        <taxon>Metazoa</taxon>
        <taxon>Ecdysozoa</taxon>
        <taxon>Arthropoda</taxon>
        <taxon>Hexapoda</taxon>
        <taxon>Insecta</taxon>
        <taxon>Pterygota</taxon>
        <taxon>Neoptera</taxon>
        <taxon>Endopterygota</taxon>
        <taxon>Coleoptera</taxon>
        <taxon>Polyphaga</taxon>
        <taxon>Scarabaeiformia</taxon>
        <taxon>Scarabaeidae</taxon>
        <taxon>Dynastinae</taxon>
        <taxon>Oryctes</taxon>
    </lineage>
</organism>
<evidence type="ECO:0000256" key="1">
    <source>
        <dbReference type="ARBA" id="ARBA00023002"/>
    </source>
</evidence>
<dbReference type="SUPFAM" id="SSF51735">
    <property type="entry name" value="NAD(P)-binding Rossmann-fold domains"/>
    <property type="match status" value="1"/>
</dbReference>
<dbReference type="PANTHER" id="PTHR43157:SF73">
    <property type="entry name" value="WW DOMAIN-CONTAINING OXIDOREDUCTASE-LIKE PROTEIN"/>
    <property type="match status" value="1"/>
</dbReference>
<proteinExistence type="predicted"/>
<dbReference type="EMBL" id="LJIG01001153">
    <property type="protein sequence ID" value="KRT85787.1"/>
    <property type="molecule type" value="Genomic_DNA"/>
</dbReference>
<comment type="caution">
    <text evidence="2">The sequence shown here is derived from an EMBL/GenBank/DDBJ whole genome shotgun (WGS) entry which is preliminary data.</text>
</comment>
<dbReference type="PANTHER" id="PTHR43157">
    <property type="entry name" value="PHOSPHATIDYLINOSITOL-GLYCAN BIOSYNTHESIS CLASS F PROTEIN-RELATED"/>
    <property type="match status" value="1"/>
</dbReference>
<keyword evidence="1" id="KW-0560">Oxidoreductase</keyword>
<evidence type="ECO:0008006" key="4">
    <source>
        <dbReference type="Google" id="ProtNLM"/>
    </source>
</evidence>
<name>A0A0T6BF23_9SCAR</name>
<dbReference type="GO" id="GO:0016491">
    <property type="term" value="F:oxidoreductase activity"/>
    <property type="evidence" value="ECO:0007669"/>
    <property type="project" value="UniProtKB-KW"/>
</dbReference>
<sequence>MEAPQNVLTISVMHYINSIIYHFIQTAKIDFTDLEWEKKTYSPFNAYQRSKLANILFTKELDRRLKEAKINDVSIYVLHPGVIATEITRNLDTLYFNGITCMFHSIARFFIKTPLQGSQTTIYCAIDEKIGKQSGLYYSDCKPAKPFRGAENMDTAKKLWEVSWELVKLTDYNPFILLS</sequence>